<comment type="caution">
    <text evidence="2">The sequence shown here is derived from an EMBL/GenBank/DDBJ whole genome shotgun (WGS) entry which is preliminary data.</text>
</comment>
<dbReference type="InterPro" id="IPR037119">
    <property type="entry name" value="Haem_oxidase_HugZ-like_sf"/>
</dbReference>
<dbReference type="EMBL" id="QQBC01000013">
    <property type="protein sequence ID" value="RDI61658.1"/>
    <property type="molecule type" value="Genomic_DNA"/>
</dbReference>
<keyword evidence="3" id="KW-1185">Reference proteome</keyword>
<feature type="domain" description="DUF2470" evidence="1">
    <location>
        <begin position="167"/>
        <end position="237"/>
    </location>
</feature>
<dbReference type="Gene3D" id="3.20.180.10">
    <property type="entry name" value="PNP-oxidase-like"/>
    <property type="match status" value="1"/>
</dbReference>
<reference evidence="2 3" key="1">
    <citation type="submission" date="2018-07" db="EMBL/GenBank/DDBJ databases">
        <title>Genomic Encyclopedia of Type Strains, Phase IV (KMG-IV): sequencing the most valuable type-strain genomes for metagenomic binning, comparative biology and taxonomic classification.</title>
        <authorList>
            <person name="Goeker M."/>
        </authorList>
    </citation>
    <scope>NUCLEOTIDE SEQUENCE [LARGE SCALE GENOMIC DNA]</scope>
    <source>
        <strain evidence="2 3">DSM 44290</strain>
    </source>
</reference>
<protein>
    <submittedName>
        <fullName evidence="2">Uncharacterized protein DUF2470</fullName>
    </submittedName>
</protein>
<dbReference type="STRING" id="1210086.GCA_001613105_07634"/>
<sequence length="253" mass="27316">MRRPSTTVAPTTAERVRSACAHADQAMLALPGTDTVRTPVHHLRSCGDAVITVALDSPAARAAAEPNGSPAVLELTDHAPLALREPVRSLVWLRGRVHAVPDYAQRALATEVAKENPHPNLLDVGHTTTVLRLVLDSAVVADSSGAAAACLGELRDARPDPFWELESAWLQHMDSDHADVIARLARHLPVRLRGGSVRPLAIDRYGVTLRVEGHEGDHDVRLSFEHPVDDVQALSKAVRILAGCPFLHGTRRL</sequence>
<organism evidence="2 3">
    <name type="scientific">Nocardia pseudobrasiliensis</name>
    <dbReference type="NCBI Taxonomy" id="45979"/>
    <lineage>
        <taxon>Bacteria</taxon>
        <taxon>Bacillati</taxon>
        <taxon>Actinomycetota</taxon>
        <taxon>Actinomycetes</taxon>
        <taxon>Mycobacteriales</taxon>
        <taxon>Nocardiaceae</taxon>
        <taxon>Nocardia</taxon>
    </lineage>
</organism>
<proteinExistence type="predicted"/>
<gene>
    <name evidence="2" type="ORF">DFR76_113160</name>
</gene>
<dbReference type="AlphaFoldDB" id="A0A370HT30"/>
<evidence type="ECO:0000259" key="1">
    <source>
        <dbReference type="Pfam" id="PF10615"/>
    </source>
</evidence>
<dbReference type="Pfam" id="PF10615">
    <property type="entry name" value="DUF2470"/>
    <property type="match status" value="1"/>
</dbReference>
<dbReference type="RefSeq" id="WP_068008681.1">
    <property type="nucleotide sequence ID" value="NZ_QQBC01000013.1"/>
</dbReference>
<dbReference type="Proteomes" id="UP000254869">
    <property type="component" value="Unassembled WGS sequence"/>
</dbReference>
<evidence type="ECO:0000313" key="2">
    <source>
        <dbReference type="EMBL" id="RDI61658.1"/>
    </source>
</evidence>
<accession>A0A370HT30</accession>
<name>A0A370HT30_9NOCA</name>
<dbReference type="SUPFAM" id="SSF50475">
    <property type="entry name" value="FMN-binding split barrel"/>
    <property type="match status" value="1"/>
</dbReference>
<dbReference type="InterPro" id="IPR019595">
    <property type="entry name" value="DUF2470"/>
</dbReference>
<evidence type="ECO:0000313" key="3">
    <source>
        <dbReference type="Proteomes" id="UP000254869"/>
    </source>
</evidence>